<feature type="transmembrane region" description="Helical" evidence="8">
    <location>
        <begin position="272"/>
        <end position="290"/>
    </location>
</feature>
<evidence type="ECO:0000256" key="5">
    <source>
        <dbReference type="ARBA" id="ARBA00022989"/>
    </source>
</evidence>
<evidence type="ECO:0000256" key="6">
    <source>
        <dbReference type="ARBA" id="ARBA00023136"/>
    </source>
</evidence>
<feature type="transmembrane region" description="Helical" evidence="8">
    <location>
        <begin position="302"/>
        <end position="322"/>
    </location>
</feature>
<evidence type="ECO:0000259" key="9">
    <source>
        <dbReference type="PROSITE" id="PS50850"/>
    </source>
</evidence>
<dbReference type="InterPro" id="IPR036259">
    <property type="entry name" value="MFS_trans_sf"/>
</dbReference>
<comment type="subcellular location">
    <subcellularLocation>
        <location evidence="1">Cell membrane</location>
        <topology evidence="1">Multi-pass membrane protein</topology>
    </subcellularLocation>
</comment>
<feature type="region of interest" description="Disordered" evidence="7">
    <location>
        <begin position="544"/>
        <end position="565"/>
    </location>
</feature>
<dbReference type="PANTHER" id="PTHR23513">
    <property type="entry name" value="INTEGRAL MEMBRANE EFFLUX PROTEIN-RELATED"/>
    <property type="match status" value="1"/>
</dbReference>
<comment type="caution">
    <text evidence="10">The sequence shown here is derived from an EMBL/GenBank/DDBJ whole genome shotgun (WGS) entry which is preliminary data.</text>
</comment>
<evidence type="ECO:0000256" key="4">
    <source>
        <dbReference type="ARBA" id="ARBA00022692"/>
    </source>
</evidence>
<feature type="transmembrane region" description="Helical" evidence="8">
    <location>
        <begin position="360"/>
        <end position="379"/>
    </location>
</feature>
<dbReference type="Proteomes" id="UP000001095">
    <property type="component" value="Unassembled WGS sequence"/>
</dbReference>
<dbReference type="PANTHER" id="PTHR23513:SF11">
    <property type="entry name" value="STAPHYLOFERRIN A TRANSPORTER"/>
    <property type="match status" value="1"/>
</dbReference>
<dbReference type="PATRIC" id="fig|883079.3.peg.3533"/>
<gene>
    <name evidence="10" type="ORF">HMPREF9696_03453</name>
</gene>
<dbReference type="GO" id="GO:0005886">
    <property type="term" value="C:plasma membrane"/>
    <property type="evidence" value="ECO:0007669"/>
    <property type="project" value="UniProtKB-SubCell"/>
</dbReference>
<organism evidence="10 11">
    <name type="scientific">Afipia clevelandensis ATCC 49720</name>
    <dbReference type="NCBI Taxonomy" id="883079"/>
    <lineage>
        <taxon>Bacteria</taxon>
        <taxon>Pseudomonadati</taxon>
        <taxon>Pseudomonadota</taxon>
        <taxon>Alphaproteobacteria</taxon>
        <taxon>Hyphomicrobiales</taxon>
        <taxon>Nitrobacteraceae</taxon>
        <taxon>Afipia</taxon>
    </lineage>
</organism>
<keyword evidence="6 8" id="KW-0472">Membrane</keyword>
<proteinExistence type="predicted"/>
<reference evidence="10 11" key="1">
    <citation type="submission" date="2012-04" db="EMBL/GenBank/DDBJ databases">
        <title>The Genome Sequence of Afipia clevelandensis ATCC 49720.</title>
        <authorList>
            <consortium name="The Broad Institute Genome Sequencing Platform"/>
            <person name="Earl A."/>
            <person name="Ward D."/>
            <person name="Feldgarden M."/>
            <person name="Gevers D."/>
            <person name="Huys G."/>
            <person name="Walker B."/>
            <person name="Young S.K."/>
            <person name="Zeng Q."/>
            <person name="Gargeya S."/>
            <person name="Fitzgerald M."/>
            <person name="Haas B."/>
            <person name="Abouelleil A."/>
            <person name="Alvarado L."/>
            <person name="Arachchi H.M."/>
            <person name="Berlin A."/>
            <person name="Chapman S.B."/>
            <person name="Goldberg J."/>
            <person name="Griggs A."/>
            <person name="Gujja S."/>
            <person name="Hansen M."/>
            <person name="Howarth C."/>
            <person name="Imamovic A."/>
            <person name="Larimer J."/>
            <person name="McCowen C."/>
            <person name="Montmayeur A."/>
            <person name="Murphy C."/>
            <person name="Neiman D."/>
            <person name="Pearson M."/>
            <person name="Priest M."/>
            <person name="Roberts A."/>
            <person name="Saif S."/>
            <person name="Shea T."/>
            <person name="Sisk P."/>
            <person name="Sykes S."/>
            <person name="Wortman J."/>
            <person name="Nusbaum C."/>
            <person name="Birren B."/>
        </authorList>
    </citation>
    <scope>NUCLEOTIDE SEQUENCE [LARGE SCALE GENOMIC DNA]</scope>
    <source>
        <strain evidence="10 11">ATCC 49720</strain>
    </source>
</reference>
<evidence type="ECO:0000256" key="1">
    <source>
        <dbReference type="ARBA" id="ARBA00004651"/>
    </source>
</evidence>
<evidence type="ECO:0000256" key="3">
    <source>
        <dbReference type="ARBA" id="ARBA00022475"/>
    </source>
</evidence>
<dbReference type="EMBL" id="AGWY01000013">
    <property type="protein sequence ID" value="EKS33412.1"/>
    <property type="molecule type" value="Genomic_DNA"/>
</dbReference>
<evidence type="ECO:0000256" key="7">
    <source>
        <dbReference type="SAM" id="MobiDB-lite"/>
    </source>
</evidence>
<keyword evidence="3" id="KW-1003">Cell membrane</keyword>
<dbReference type="PROSITE" id="PS50850">
    <property type="entry name" value="MFS"/>
    <property type="match status" value="1"/>
</dbReference>
<evidence type="ECO:0000256" key="8">
    <source>
        <dbReference type="SAM" id="Phobius"/>
    </source>
</evidence>
<feature type="transmembrane region" description="Helical" evidence="8">
    <location>
        <begin position="31"/>
        <end position="52"/>
    </location>
</feature>
<evidence type="ECO:0000313" key="10">
    <source>
        <dbReference type="EMBL" id="EKS33412.1"/>
    </source>
</evidence>
<keyword evidence="2" id="KW-0813">Transport</keyword>
<dbReference type="Gene3D" id="1.20.1250.20">
    <property type="entry name" value="MFS general substrate transporter like domains"/>
    <property type="match status" value="1"/>
</dbReference>
<feature type="transmembrane region" description="Helical" evidence="8">
    <location>
        <begin position="328"/>
        <end position="348"/>
    </location>
</feature>
<dbReference type="InterPro" id="IPR020846">
    <property type="entry name" value="MFS_dom"/>
</dbReference>
<dbReference type="OrthoDB" id="9809918at2"/>
<dbReference type="HOGENOM" id="CLU_034180_11_1_5"/>
<dbReference type="InterPro" id="IPR010290">
    <property type="entry name" value="TM_effector"/>
</dbReference>
<name>K8NST6_9BRAD</name>
<dbReference type="Pfam" id="PF05977">
    <property type="entry name" value="MFS_3"/>
    <property type="match status" value="1"/>
</dbReference>
<feature type="transmembrane region" description="Helical" evidence="8">
    <location>
        <begin position="64"/>
        <end position="85"/>
    </location>
</feature>
<accession>K8NST6</accession>
<dbReference type="CDD" id="cd06173">
    <property type="entry name" value="MFS_MefA_like"/>
    <property type="match status" value="1"/>
</dbReference>
<dbReference type="GO" id="GO:0022857">
    <property type="term" value="F:transmembrane transporter activity"/>
    <property type="evidence" value="ECO:0007669"/>
    <property type="project" value="InterPro"/>
</dbReference>
<sequence length="565" mass="60649">MSTTTDKSAKSSLFSADGITAPLRHAVFRRIWTASLLTNLGLMINGVGAAWAMTQMTSSAGMVALVQTALMMPIMLLSLAAGAIADMYDRRIVGLIALSLGLIGGVTLATLAYVNAITPNSLLLFCFMIGSGMALFGPSWQASVSEQVPPETLPSAVALNGISYNIARSFGPALGGIIVAAAGAVAAFVSNVLLYIPLIIVLYLWQRTLEPSRLPPERLRRAVVSGVRYIIHSPSIRIVLYRTLVTGIAGGSVLALLPLVSRDTLHGSAQTYGIMLGCFGIGGVLGALNISSVRARLSSEAAVRLCALTMGLAICILALSRWPVLTGAGLVVAGSSWMIAVTLFNIGVQLSTPRWVAGRALAAYQAAIAGGVAIGSWLWGYVANIVGLNNALLIAGAAMFVSPVLAIWFRMPSTEGTNNDAVDALEEPEVNLAITPRSGPIVVEIEYRVNQQQARAFYTTMLQLQAIRQRNGAYDWSIARDITDPELWIERYHCPTWLDYLRQRNRSTQSEREIQLKAIEFHLGPEPIKIHRMLERPLGSVRWKDETPDRAKGGNVEIEPSASSV</sequence>
<evidence type="ECO:0000313" key="11">
    <source>
        <dbReference type="Proteomes" id="UP000001095"/>
    </source>
</evidence>
<protein>
    <recommendedName>
        <fullName evidence="9">Major facilitator superfamily (MFS) profile domain-containing protein</fullName>
    </recommendedName>
</protein>
<dbReference type="AlphaFoldDB" id="K8NST6"/>
<evidence type="ECO:0000256" key="2">
    <source>
        <dbReference type="ARBA" id="ARBA00022448"/>
    </source>
</evidence>
<feature type="transmembrane region" description="Helical" evidence="8">
    <location>
        <begin position="177"/>
        <end position="205"/>
    </location>
</feature>
<keyword evidence="5 8" id="KW-1133">Transmembrane helix</keyword>
<dbReference type="SUPFAM" id="SSF103473">
    <property type="entry name" value="MFS general substrate transporter"/>
    <property type="match status" value="1"/>
</dbReference>
<feature type="transmembrane region" description="Helical" evidence="8">
    <location>
        <begin position="391"/>
        <end position="409"/>
    </location>
</feature>
<feature type="domain" description="Major facilitator superfamily (MFS) profile" evidence="9">
    <location>
        <begin position="27"/>
        <end position="415"/>
    </location>
</feature>
<keyword evidence="4 8" id="KW-0812">Transmembrane</keyword>
<keyword evidence="11" id="KW-1185">Reference proteome</keyword>
<feature type="transmembrane region" description="Helical" evidence="8">
    <location>
        <begin position="91"/>
        <end position="114"/>
    </location>
</feature>
<feature type="transmembrane region" description="Helical" evidence="8">
    <location>
        <begin position="239"/>
        <end position="260"/>
    </location>
</feature>
<dbReference type="RefSeq" id="WP_002714323.1">
    <property type="nucleotide sequence ID" value="NZ_KB375281.1"/>
</dbReference>